<keyword evidence="2" id="KW-0067">ATP-binding</keyword>
<evidence type="ECO:0000259" key="4">
    <source>
        <dbReference type="SMART" id="SM00382"/>
    </source>
</evidence>
<dbReference type="CDD" id="cd19499">
    <property type="entry name" value="RecA-like_ClpB_Hsp104-like"/>
    <property type="match status" value="1"/>
</dbReference>
<dbReference type="PROSITE" id="PS00871">
    <property type="entry name" value="CLPAB_2"/>
    <property type="match status" value="1"/>
</dbReference>
<keyword evidence="1" id="KW-0547">Nucleotide-binding</keyword>
<dbReference type="InterPro" id="IPR019489">
    <property type="entry name" value="Clp_ATPase_C"/>
</dbReference>
<reference evidence="5" key="1">
    <citation type="submission" date="2013-08" db="EMBL/GenBank/DDBJ databases">
        <authorList>
            <person name="Mendez C."/>
            <person name="Richter M."/>
            <person name="Ferrer M."/>
            <person name="Sanchez J."/>
        </authorList>
    </citation>
    <scope>NUCLEOTIDE SEQUENCE</scope>
</reference>
<feature type="non-terminal residue" evidence="5">
    <location>
        <position position="356"/>
    </location>
</feature>
<sequence>QELRQLRARLESARSEAEMAERTGDLETAARLRYGTVPELERQVAGVAAEVEGHAADSLLKEEVDEEDVAAVVAKWSGVPVARMMEGESGRLLRMEEELRARVVGQEEAIEAVARAVRRSRSGLGDPNRPTGSFLFIGPTGVGKTELAKALAQFLFHSERAMVRIDMSEYMEKHTVARLIGAPPGYVGYEEGGQLTEAVRTRPYTVVLFDEVEKAHPEVVNVLLQLLDDGRLTDGQGRTVDFRQTLVIMTSNLGTDLLAEAPPDADRRRLLEPVLRAHFRPEFLNRLDEIVVFHSLGPEQIGRIVDLQFALIEARLQPRRIRLRATAPARSWLAAQGYDSQFGARPSTHPPAAGPR</sequence>
<dbReference type="PANTHER" id="PTHR11638">
    <property type="entry name" value="ATP-DEPENDENT CLP PROTEASE"/>
    <property type="match status" value="1"/>
</dbReference>
<dbReference type="SUPFAM" id="SSF52540">
    <property type="entry name" value="P-loop containing nucleoside triphosphate hydrolases"/>
    <property type="match status" value="1"/>
</dbReference>
<dbReference type="AlphaFoldDB" id="T0ZK02"/>
<evidence type="ECO:0000256" key="1">
    <source>
        <dbReference type="ARBA" id="ARBA00022741"/>
    </source>
</evidence>
<proteinExistence type="predicted"/>
<dbReference type="InterPro" id="IPR027417">
    <property type="entry name" value="P-loop_NTPase"/>
</dbReference>
<dbReference type="Gene3D" id="6.10.140.130">
    <property type="match status" value="1"/>
</dbReference>
<dbReference type="Gene3D" id="3.40.50.300">
    <property type="entry name" value="P-loop containing nucleotide triphosphate hydrolases"/>
    <property type="match status" value="1"/>
</dbReference>
<dbReference type="InterPro" id="IPR050130">
    <property type="entry name" value="ClpA_ClpB"/>
</dbReference>
<dbReference type="GO" id="GO:0005737">
    <property type="term" value="C:cytoplasm"/>
    <property type="evidence" value="ECO:0007669"/>
    <property type="project" value="TreeGrafter"/>
</dbReference>
<dbReference type="Gene3D" id="1.10.8.60">
    <property type="match status" value="1"/>
</dbReference>
<name>T0ZK02_9ZZZZ</name>
<evidence type="ECO:0000256" key="2">
    <source>
        <dbReference type="ARBA" id="ARBA00022840"/>
    </source>
</evidence>
<evidence type="ECO:0000313" key="5">
    <source>
        <dbReference type="EMBL" id="EQD30125.1"/>
    </source>
</evidence>
<dbReference type="FunFam" id="3.40.50.300:FF:000025">
    <property type="entry name" value="ATP-dependent Clp protease subunit"/>
    <property type="match status" value="1"/>
</dbReference>
<dbReference type="GO" id="GO:0016887">
    <property type="term" value="F:ATP hydrolysis activity"/>
    <property type="evidence" value="ECO:0007669"/>
    <property type="project" value="InterPro"/>
</dbReference>
<dbReference type="GO" id="GO:0034605">
    <property type="term" value="P:cellular response to heat"/>
    <property type="evidence" value="ECO:0007669"/>
    <property type="project" value="TreeGrafter"/>
</dbReference>
<feature type="non-terminal residue" evidence="5">
    <location>
        <position position="1"/>
    </location>
</feature>
<dbReference type="Pfam" id="PF10431">
    <property type="entry name" value="ClpB_D2-small"/>
    <property type="match status" value="1"/>
</dbReference>
<dbReference type="EMBL" id="AUZZ01010350">
    <property type="protein sequence ID" value="EQD30125.1"/>
    <property type="molecule type" value="Genomic_DNA"/>
</dbReference>
<accession>T0ZK02</accession>
<dbReference type="InterPro" id="IPR001270">
    <property type="entry name" value="ClpA/B"/>
</dbReference>
<dbReference type="InterPro" id="IPR003593">
    <property type="entry name" value="AAA+_ATPase"/>
</dbReference>
<reference evidence="5" key="2">
    <citation type="journal article" date="2014" name="ISME J.">
        <title>Microbial stratification in low pH oxic and suboxic macroscopic growths along an acid mine drainage.</title>
        <authorList>
            <person name="Mendez-Garcia C."/>
            <person name="Mesa V."/>
            <person name="Sprenger R.R."/>
            <person name="Richter M."/>
            <person name="Diez M.S."/>
            <person name="Solano J."/>
            <person name="Bargiela R."/>
            <person name="Golyshina O.V."/>
            <person name="Manteca A."/>
            <person name="Ramos J.L."/>
            <person name="Gallego J.R."/>
            <person name="Llorente I."/>
            <person name="Martins Dos Santos V.A."/>
            <person name="Jensen O.N."/>
            <person name="Pelaez A.I."/>
            <person name="Sanchez J."/>
            <person name="Ferrer M."/>
        </authorList>
    </citation>
    <scope>NUCLEOTIDE SEQUENCE</scope>
</reference>
<dbReference type="InterPro" id="IPR028299">
    <property type="entry name" value="ClpA/B_CS2"/>
</dbReference>
<organism evidence="5">
    <name type="scientific">mine drainage metagenome</name>
    <dbReference type="NCBI Taxonomy" id="410659"/>
    <lineage>
        <taxon>unclassified sequences</taxon>
        <taxon>metagenomes</taxon>
        <taxon>ecological metagenomes</taxon>
    </lineage>
</organism>
<dbReference type="PRINTS" id="PR00300">
    <property type="entry name" value="CLPPROTEASEA"/>
</dbReference>
<gene>
    <name evidence="5" type="ORF">B2A_14276</name>
</gene>
<dbReference type="GO" id="GO:0005524">
    <property type="term" value="F:ATP binding"/>
    <property type="evidence" value="ECO:0007669"/>
    <property type="project" value="UniProtKB-KW"/>
</dbReference>
<feature type="domain" description="AAA+ ATPase" evidence="4">
    <location>
        <begin position="130"/>
        <end position="275"/>
    </location>
</feature>
<dbReference type="SMART" id="SM00382">
    <property type="entry name" value="AAA"/>
    <property type="match status" value="1"/>
</dbReference>
<protein>
    <submittedName>
        <fullName evidence="5">Protein disaggregation chaperone</fullName>
    </submittedName>
</protein>
<comment type="caution">
    <text evidence="5">The sequence shown here is derived from an EMBL/GenBank/DDBJ whole genome shotgun (WGS) entry which is preliminary data.</text>
</comment>
<evidence type="ECO:0000256" key="3">
    <source>
        <dbReference type="ARBA" id="ARBA00023186"/>
    </source>
</evidence>
<dbReference type="Pfam" id="PF07724">
    <property type="entry name" value="AAA_2"/>
    <property type="match status" value="1"/>
</dbReference>
<dbReference type="InterPro" id="IPR003959">
    <property type="entry name" value="ATPase_AAA_core"/>
</dbReference>
<keyword evidence="3" id="KW-0143">Chaperone</keyword>
<dbReference type="PANTHER" id="PTHR11638:SF18">
    <property type="entry name" value="HEAT SHOCK PROTEIN 104"/>
    <property type="match status" value="1"/>
</dbReference>